<reference evidence="1" key="1">
    <citation type="submission" date="2022-03" db="EMBL/GenBank/DDBJ databases">
        <title>Genomic Encyclopedia of Type Strains, Phase III (KMG-III): the genomes of soil and plant-associated and newly described type strains.</title>
        <authorList>
            <person name="Whitman W."/>
        </authorList>
    </citation>
    <scope>NUCLEOTIDE SEQUENCE</scope>
    <source>
        <strain evidence="1">ANL 6-2</strain>
    </source>
</reference>
<evidence type="ECO:0000313" key="2">
    <source>
        <dbReference type="Proteomes" id="UP001205843"/>
    </source>
</evidence>
<evidence type="ECO:0000313" key="1">
    <source>
        <dbReference type="EMBL" id="MCP1675206.1"/>
    </source>
</evidence>
<keyword evidence="2" id="KW-1185">Reference proteome</keyword>
<comment type="caution">
    <text evidence="1">The sequence shown here is derived from an EMBL/GenBank/DDBJ whole genome shotgun (WGS) entry which is preliminary data.</text>
</comment>
<dbReference type="AlphaFoldDB" id="A0AAE3G5Q0"/>
<protein>
    <recommendedName>
        <fullName evidence="3">Transmembrane cytochrome oxidase associated protein</fullName>
    </recommendedName>
</protein>
<proteinExistence type="predicted"/>
<evidence type="ECO:0008006" key="3">
    <source>
        <dbReference type="Google" id="ProtNLM"/>
    </source>
</evidence>
<name>A0AAE3G5Q0_9GAMM</name>
<organism evidence="1 2">
    <name type="scientific">Natronocella acetinitrilica</name>
    <dbReference type="NCBI Taxonomy" id="414046"/>
    <lineage>
        <taxon>Bacteria</taxon>
        <taxon>Pseudomonadati</taxon>
        <taxon>Pseudomonadota</taxon>
        <taxon>Gammaproteobacteria</taxon>
        <taxon>Chromatiales</taxon>
        <taxon>Ectothiorhodospiraceae</taxon>
        <taxon>Natronocella</taxon>
    </lineage>
</organism>
<accession>A0AAE3G5Q0</accession>
<sequence length="201" mass="22073">MSSKPSKWNGRMALILLLACFFVPAAIAWTLFFTGWTPTSTSNHGTLVEPPHRLDVELLDASGNNVSASALRGRWSMLVVNDGECDAACLERIAALQQVRIALAQNQDRARIVLILPEGANAPSGLATGGQDSVALYWAREPMLPDAAHDGLSTSLVDTRGYRMMRYDEPFQPYGMLQDMKKLLRLSNIDLERLQGLSEDA</sequence>
<dbReference type="SUPFAM" id="SSF52833">
    <property type="entry name" value="Thioredoxin-like"/>
    <property type="match status" value="1"/>
</dbReference>
<dbReference type="EMBL" id="JALJXV010000005">
    <property type="protein sequence ID" value="MCP1675206.1"/>
    <property type="molecule type" value="Genomic_DNA"/>
</dbReference>
<dbReference type="RefSeq" id="WP_253478290.1">
    <property type="nucleotide sequence ID" value="NZ_JALJXV010000005.1"/>
</dbReference>
<dbReference type="Proteomes" id="UP001205843">
    <property type="component" value="Unassembled WGS sequence"/>
</dbReference>
<dbReference type="InterPro" id="IPR036249">
    <property type="entry name" value="Thioredoxin-like_sf"/>
</dbReference>
<gene>
    <name evidence="1" type="ORF">J2T57_002354</name>
</gene>
<dbReference type="Gene3D" id="3.40.30.10">
    <property type="entry name" value="Glutaredoxin"/>
    <property type="match status" value="1"/>
</dbReference>